<evidence type="ECO:0000313" key="3">
    <source>
        <dbReference type="Proteomes" id="UP000694389"/>
    </source>
</evidence>
<sequence length="64" mass="7565">MVFQQDNAAVHNSRLTKDFFQENNALLDHLACSPDLNRIENIWGWLARDVYKNGRQFQIMDEIL</sequence>
<dbReference type="Ensembl" id="ENSDLAT00005069017.1">
    <property type="protein sequence ID" value="ENSDLAP00005077623.1"/>
    <property type="gene ID" value="ENSDLAG00005031717.1"/>
</dbReference>
<accession>A0A8P4GG51</accession>
<dbReference type="InterPro" id="IPR038717">
    <property type="entry name" value="Tc1-like_DDE_dom"/>
</dbReference>
<name>A0A8P4GG51_DICLA</name>
<dbReference type="InterPro" id="IPR036397">
    <property type="entry name" value="RNaseH_sf"/>
</dbReference>
<reference evidence="2" key="2">
    <citation type="submission" date="2025-09" db="UniProtKB">
        <authorList>
            <consortium name="Ensembl"/>
        </authorList>
    </citation>
    <scope>IDENTIFICATION</scope>
</reference>
<keyword evidence="3" id="KW-1185">Reference proteome</keyword>
<feature type="domain" description="Tc1-like transposase DDE" evidence="1">
    <location>
        <begin position="6"/>
        <end position="61"/>
    </location>
</feature>
<reference evidence="2" key="1">
    <citation type="submission" date="2025-08" db="UniProtKB">
        <authorList>
            <consortium name="Ensembl"/>
        </authorList>
    </citation>
    <scope>IDENTIFICATION</scope>
</reference>
<evidence type="ECO:0000259" key="1">
    <source>
        <dbReference type="Pfam" id="PF13358"/>
    </source>
</evidence>
<proteinExistence type="predicted"/>
<dbReference type="GO" id="GO:0003676">
    <property type="term" value="F:nucleic acid binding"/>
    <property type="evidence" value="ECO:0007669"/>
    <property type="project" value="InterPro"/>
</dbReference>
<evidence type="ECO:0000313" key="2">
    <source>
        <dbReference type="Ensembl" id="ENSDLAP00005077623.1"/>
    </source>
</evidence>
<dbReference type="GeneTree" id="ENSGT01130000278564"/>
<dbReference type="AlphaFoldDB" id="A0A8P4GG51"/>
<organism evidence="2 3">
    <name type="scientific">Dicentrarchus labrax</name>
    <name type="common">European seabass</name>
    <name type="synonym">Morone labrax</name>
    <dbReference type="NCBI Taxonomy" id="13489"/>
    <lineage>
        <taxon>Eukaryota</taxon>
        <taxon>Metazoa</taxon>
        <taxon>Chordata</taxon>
        <taxon>Craniata</taxon>
        <taxon>Vertebrata</taxon>
        <taxon>Euteleostomi</taxon>
        <taxon>Actinopterygii</taxon>
        <taxon>Neopterygii</taxon>
        <taxon>Teleostei</taxon>
        <taxon>Neoteleostei</taxon>
        <taxon>Acanthomorphata</taxon>
        <taxon>Eupercaria</taxon>
        <taxon>Moronidae</taxon>
        <taxon>Dicentrarchus</taxon>
    </lineage>
</organism>
<dbReference type="Gene3D" id="3.30.420.10">
    <property type="entry name" value="Ribonuclease H-like superfamily/Ribonuclease H"/>
    <property type="match status" value="1"/>
</dbReference>
<dbReference type="Pfam" id="PF13358">
    <property type="entry name" value="DDE_3"/>
    <property type="match status" value="1"/>
</dbReference>
<protein>
    <recommendedName>
        <fullName evidence="1">Tc1-like transposase DDE domain-containing protein</fullName>
    </recommendedName>
</protein>
<dbReference type="Proteomes" id="UP000694389">
    <property type="component" value="Unassembled WGS sequence"/>
</dbReference>